<evidence type="ECO:0000313" key="3">
    <source>
        <dbReference type="Proteomes" id="UP000275408"/>
    </source>
</evidence>
<protein>
    <recommendedName>
        <fullName evidence="1">Neurotransmitter-gated ion-channel ligand-binding domain-containing protein</fullName>
    </recommendedName>
</protein>
<dbReference type="Gene3D" id="2.70.170.10">
    <property type="entry name" value="Neurotransmitter-gated ion-channel ligand-binding domain"/>
    <property type="match status" value="1"/>
</dbReference>
<dbReference type="STRING" id="46731.A0A3M6UR38"/>
<organism evidence="2 3">
    <name type="scientific">Pocillopora damicornis</name>
    <name type="common">Cauliflower coral</name>
    <name type="synonym">Millepora damicornis</name>
    <dbReference type="NCBI Taxonomy" id="46731"/>
    <lineage>
        <taxon>Eukaryota</taxon>
        <taxon>Metazoa</taxon>
        <taxon>Cnidaria</taxon>
        <taxon>Anthozoa</taxon>
        <taxon>Hexacorallia</taxon>
        <taxon>Scleractinia</taxon>
        <taxon>Astrocoeniina</taxon>
        <taxon>Pocilloporidae</taxon>
        <taxon>Pocillopora</taxon>
    </lineage>
</organism>
<dbReference type="AlphaFoldDB" id="A0A3M6UR38"/>
<feature type="domain" description="Neurotransmitter-gated ion-channel ligand-binding" evidence="1">
    <location>
        <begin position="4"/>
        <end position="100"/>
    </location>
</feature>
<dbReference type="SUPFAM" id="SSF63712">
    <property type="entry name" value="Nicotinic receptor ligand binding domain-like"/>
    <property type="match status" value="1"/>
</dbReference>
<dbReference type="Proteomes" id="UP000275408">
    <property type="component" value="Unassembled WGS sequence"/>
</dbReference>
<keyword evidence="3" id="KW-1185">Reference proteome</keyword>
<evidence type="ECO:0000313" key="2">
    <source>
        <dbReference type="EMBL" id="RMX56101.1"/>
    </source>
</evidence>
<dbReference type="Pfam" id="PF02931">
    <property type="entry name" value="Neur_chan_LBD"/>
    <property type="match status" value="1"/>
</dbReference>
<dbReference type="EMBL" id="RCHS01000927">
    <property type="protein sequence ID" value="RMX56101.1"/>
    <property type="molecule type" value="Genomic_DNA"/>
</dbReference>
<reference evidence="2 3" key="1">
    <citation type="journal article" date="2018" name="Sci. Rep.">
        <title>Comparative analysis of the Pocillopora damicornis genome highlights role of immune system in coral evolution.</title>
        <authorList>
            <person name="Cunning R."/>
            <person name="Bay R.A."/>
            <person name="Gillette P."/>
            <person name="Baker A.C."/>
            <person name="Traylor-Knowles N."/>
        </authorList>
    </citation>
    <scope>NUCLEOTIDE SEQUENCE [LARGE SCALE GENOMIC DNA]</scope>
    <source>
        <strain evidence="2">RSMAS</strain>
        <tissue evidence="2">Whole animal</tissue>
    </source>
</reference>
<accession>A0A3M6UR38</accession>
<name>A0A3M6UR38_POCDA</name>
<evidence type="ECO:0000259" key="1">
    <source>
        <dbReference type="Pfam" id="PF02931"/>
    </source>
</evidence>
<sequence length="105" mass="12249">MSRGEAVQVKVGIHIVYIGNFRESDMEYTMEMYFRQYWKDARLAFLKLNGPVTFSGELPDVLWQPDTYFENGFDGRLHNLTVLNKFLRLHPDGSVLVSTRYGKLI</sequence>
<dbReference type="GO" id="GO:0016020">
    <property type="term" value="C:membrane"/>
    <property type="evidence" value="ECO:0007669"/>
    <property type="project" value="InterPro"/>
</dbReference>
<dbReference type="InterPro" id="IPR006202">
    <property type="entry name" value="Neur_chan_lig-bd"/>
</dbReference>
<comment type="caution">
    <text evidence="2">The sequence shown here is derived from an EMBL/GenBank/DDBJ whole genome shotgun (WGS) entry which is preliminary data.</text>
</comment>
<proteinExistence type="predicted"/>
<dbReference type="GO" id="GO:0005230">
    <property type="term" value="F:extracellular ligand-gated monoatomic ion channel activity"/>
    <property type="evidence" value="ECO:0007669"/>
    <property type="project" value="InterPro"/>
</dbReference>
<dbReference type="InterPro" id="IPR036734">
    <property type="entry name" value="Neur_chan_lig-bd_sf"/>
</dbReference>
<gene>
    <name evidence="2" type="ORF">pdam_00010395</name>
</gene>